<evidence type="ECO:0000256" key="8">
    <source>
        <dbReference type="RuleBase" id="RU366009"/>
    </source>
</evidence>
<dbReference type="GO" id="GO:0008270">
    <property type="term" value="F:zinc ion binding"/>
    <property type="evidence" value="ECO:0007669"/>
    <property type="project" value="UniProtKB-UniRule"/>
</dbReference>
<evidence type="ECO:0000256" key="4">
    <source>
        <dbReference type="ARBA" id="ARBA00022801"/>
    </source>
</evidence>
<dbReference type="Gene3D" id="3.20.20.140">
    <property type="entry name" value="Metal-dependent hydrolases"/>
    <property type="match status" value="1"/>
</dbReference>
<comment type="catalytic activity">
    <reaction evidence="6 8">
        <text>guanine + H2O + H(+) = xanthine + NH4(+)</text>
        <dbReference type="Rhea" id="RHEA:14665"/>
        <dbReference type="ChEBI" id="CHEBI:15377"/>
        <dbReference type="ChEBI" id="CHEBI:15378"/>
        <dbReference type="ChEBI" id="CHEBI:16235"/>
        <dbReference type="ChEBI" id="CHEBI:17712"/>
        <dbReference type="ChEBI" id="CHEBI:28938"/>
        <dbReference type="EC" id="3.5.4.3"/>
    </reaction>
</comment>
<evidence type="ECO:0000256" key="7">
    <source>
        <dbReference type="ARBA" id="ARBA00056079"/>
    </source>
</evidence>
<dbReference type="Proteomes" id="UP001196530">
    <property type="component" value="Unassembled WGS sequence"/>
</dbReference>
<feature type="domain" description="Amidohydrolase-related" evidence="10">
    <location>
        <begin position="139"/>
        <end position="523"/>
    </location>
</feature>
<dbReference type="InterPro" id="IPR032466">
    <property type="entry name" value="Metal_Hydrolase"/>
</dbReference>
<keyword evidence="5 8" id="KW-0862">Zinc</keyword>
<keyword evidence="4 8" id="KW-0378">Hydrolase</keyword>
<evidence type="ECO:0000259" key="10">
    <source>
        <dbReference type="Pfam" id="PF01979"/>
    </source>
</evidence>
<dbReference type="InterPro" id="IPR014311">
    <property type="entry name" value="Guanine_deaminase"/>
</dbReference>
<gene>
    <name evidence="11" type="ORF">KL928_000474</name>
</gene>
<dbReference type="GeneID" id="66124525"/>
<keyword evidence="3 8" id="KW-0479">Metal-binding</keyword>
<dbReference type="InterPro" id="IPR011059">
    <property type="entry name" value="Metal-dep_hydrolase_composite"/>
</dbReference>
<dbReference type="GO" id="GO:0008892">
    <property type="term" value="F:guanine deaminase activity"/>
    <property type="evidence" value="ECO:0007669"/>
    <property type="project" value="UniProtKB-UniRule"/>
</dbReference>
<dbReference type="SUPFAM" id="SSF51556">
    <property type="entry name" value="Metallo-dependent hydrolases"/>
    <property type="match status" value="1"/>
</dbReference>
<evidence type="ECO:0000256" key="5">
    <source>
        <dbReference type="ARBA" id="ARBA00022833"/>
    </source>
</evidence>
<dbReference type="Pfam" id="PF01979">
    <property type="entry name" value="Amidohydro_1"/>
    <property type="match status" value="1"/>
</dbReference>
<evidence type="ECO:0000256" key="1">
    <source>
        <dbReference type="ARBA" id="ARBA00004984"/>
    </source>
</evidence>
<name>A0AAN6DIX8_PICAN</name>
<dbReference type="FunFam" id="3.20.20.140:FF:000022">
    <property type="entry name" value="Guanine deaminase"/>
    <property type="match status" value="1"/>
</dbReference>
<feature type="region of interest" description="Disordered" evidence="9">
    <location>
        <begin position="1"/>
        <end position="23"/>
    </location>
</feature>
<evidence type="ECO:0000256" key="6">
    <source>
        <dbReference type="ARBA" id="ARBA00051148"/>
    </source>
</evidence>
<dbReference type="InterPro" id="IPR006680">
    <property type="entry name" value="Amidohydro-rel"/>
</dbReference>
<protein>
    <recommendedName>
        <fullName evidence="8">Guanine deaminase</fullName>
        <shortName evidence="8">Guanase</shortName>
        <ecNumber evidence="8">3.5.4.3</ecNumber>
    </recommendedName>
    <alternativeName>
        <fullName evidence="8">Guanine aminohydrolase</fullName>
    </alternativeName>
</protein>
<comment type="caution">
    <text evidence="11">The sequence shown here is derived from an EMBL/GenBank/DDBJ whole genome shotgun (WGS) entry which is preliminary data.</text>
</comment>
<evidence type="ECO:0000256" key="2">
    <source>
        <dbReference type="ARBA" id="ARBA00006745"/>
    </source>
</evidence>
<evidence type="ECO:0000256" key="9">
    <source>
        <dbReference type="SAM" id="MobiDB-lite"/>
    </source>
</evidence>
<dbReference type="PANTHER" id="PTHR11271">
    <property type="entry name" value="GUANINE DEAMINASE"/>
    <property type="match status" value="1"/>
</dbReference>
<dbReference type="Gene3D" id="2.30.40.10">
    <property type="entry name" value="Urease, subunit C, domain 1"/>
    <property type="match status" value="1"/>
</dbReference>
<dbReference type="NCBIfam" id="TIGR02967">
    <property type="entry name" value="guan_deamin"/>
    <property type="match status" value="1"/>
</dbReference>
<dbReference type="PANTHER" id="PTHR11271:SF6">
    <property type="entry name" value="GUANINE DEAMINASE"/>
    <property type="match status" value="1"/>
</dbReference>
<evidence type="ECO:0000256" key="3">
    <source>
        <dbReference type="ARBA" id="ARBA00022723"/>
    </source>
</evidence>
<dbReference type="GO" id="GO:0006147">
    <property type="term" value="P:guanine catabolic process"/>
    <property type="evidence" value="ECO:0007669"/>
    <property type="project" value="UniProtKB-UniRule"/>
</dbReference>
<dbReference type="EMBL" id="JAHLUX010000001">
    <property type="protein sequence ID" value="KAG7821999.1"/>
    <property type="molecule type" value="Genomic_DNA"/>
</dbReference>
<dbReference type="AlphaFoldDB" id="A0AAN6DIX8"/>
<comment type="similarity">
    <text evidence="2 8">Belongs to the metallo-dependent hydrolases superfamily. ATZ/TRZ family.</text>
</comment>
<accession>A0AAN6DIX8</accession>
<dbReference type="RefSeq" id="XP_043062369.1">
    <property type="nucleotide sequence ID" value="XM_043205471.1"/>
</dbReference>
<comment type="pathway">
    <text evidence="1 8">Purine metabolism; guanine degradation; xanthine from guanine: step 1/1.</text>
</comment>
<dbReference type="GO" id="GO:0005829">
    <property type="term" value="C:cytosol"/>
    <property type="evidence" value="ECO:0007669"/>
    <property type="project" value="TreeGrafter"/>
</dbReference>
<dbReference type="EC" id="3.5.4.3" evidence="8"/>
<organism evidence="11 12">
    <name type="scientific">Pichia angusta</name>
    <name type="common">Yeast</name>
    <name type="synonym">Hansenula polymorpha</name>
    <dbReference type="NCBI Taxonomy" id="870730"/>
    <lineage>
        <taxon>Eukaryota</taxon>
        <taxon>Fungi</taxon>
        <taxon>Dikarya</taxon>
        <taxon>Ascomycota</taxon>
        <taxon>Saccharomycotina</taxon>
        <taxon>Pichiomycetes</taxon>
        <taxon>Pichiales</taxon>
        <taxon>Pichiaceae</taxon>
        <taxon>Ogataea</taxon>
    </lineage>
</organism>
<sequence>MWPVERDCGSAVPPIRASSANSPRCTDSACSALPRDLQGPLRFPVSGAGRCRDRTRSGPYARLYARSGREKRSTCSVAEEERRDDVLTHCAVGVDQDGTIVFVKEGCADYTSYTLKFTGLELHEVRFVDVADSETKFFVPGFIDTHIHAPQFPNNGIFGDSTLLDWLEKYTFPLESSFRDLTRASSIYNKVIDRTLCNGTTAAAYYATIHTDATNLLADLALMRGQRALIGKVCMNQNSPDHYIETFEESKASQLSVIEHIEKRDPSGNFVRPVLTPRFAPSCTEKLMKWLGELRKSHNYHCQTHLSENKREVEVAKELFPGFDSYTDIYYRSGLLGPKTILAHCIHLSEREKDLLAQTGCGVSHCPTSNSSITSGEARIRWLLNSNVKVSLGTDCSGGFTPSILQVAKHALLVSNHLVMKSENDFEKLSTHDVLYLATVGGAEVLNLNVKLGLFRVGYKFDAQLIQLDCEGSPVDTFEFQNPRWGLLSPEESRGKFLDLIDKWIFNGDDRNVRKVFVNGRCVVDK</sequence>
<comment type="function">
    <text evidence="7 8">Catalyzes the hydrolytic deamination of guanine, producing xanthine and ammonia.</text>
</comment>
<evidence type="ECO:0000313" key="11">
    <source>
        <dbReference type="EMBL" id="KAG7821999.1"/>
    </source>
</evidence>
<reference evidence="11" key="1">
    <citation type="journal article" date="2021" name="G3 (Bethesda)">
        <title>Genomic diversity, chromosomal rearrangements, and interspecies hybridization in the ogataea polymorpha species complex.</title>
        <authorList>
            <person name="Hanson S.J."/>
            <person name="Cinneide E.O."/>
            <person name="Salzberg L.I."/>
            <person name="Wolfe K.H."/>
            <person name="McGowan J."/>
            <person name="Fitzpatrick D.A."/>
            <person name="Matlin K."/>
        </authorList>
    </citation>
    <scope>NUCLEOTIDE SEQUENCE</scope>
    <source>
        <strain evidence="11">61-244</strain>
    </source>
</reference>
<proteinExistence type="inferred from homology"/>
<evidence type="ECO:0000313" key="12">
    <source>
        <dbReference type="Proteomes" id="UP001196530"/>
    </source>
</evidence>
<comment type="cofactor">
    <cofactor evidence="8">
        <name>Zn(2+)</name>
        <dbReference type="ChEBI" id="CHEBI:29105"/>
    </cofactor>
    <text evidence="8">Binds 1 zinc ion per subunit.</text>
</comment>
<dbReference type="InterPro" id="IPR051607">
    <property type="entry name" value="Metallo-dep_hydrolases"/>
</dbReference>